<keyword evidence="3" id="KW-0804">Transcription</keyword>
<reference evidence="5 6" key="1">
    <citation type="submission" date="2019-03" db="EMBL/GenBank/DDBJ databases">
        <title>Genomic Encyclopedia of Type Strains, Phase IV (KMG-IV): sequencing the most valuable type-strain genomes for metagenomic binning, comparative biology and taxonomic classification.</title>
        <authorList>
            <person name="Goeker M."/>
        </authorList>
    </citation>
    <scope>NUCLEOTIDE SEQUENCE [LARGE SCALE GENOMIC DNA]</scope>
    <source>
        <strain evidence="5 6">LX-B</strain>
    </source>
</reference>
<dbReference type="SUPFAM" id="SSF51215">
    <property type="entry name" value="Regulatory protein AraC"/>
    <property type="match status" value="1"/>
</dbReference>
<dbReference type="AlphaFoldDB" id="A0A4R1RRA9"/>
<dbReference type="Pfam" id="PF02311">
    <property type="entry name" value="AraC_binding"/>
    <property type="match status" value="1"/>
</dbReference>
<dbReference type="SUPFAM" id="SSF46689">
    <property type="entry name" value="Homeodomain-like"/>
    <property type="match status" value="2"/>
</dbReference>
<dbReference type="InterPro" id="IPR003313">
    <property type="entry name" value="AraC-bd"/>
</dbReference>
<dbReference type="PROSITE" id="PS00041">
    <property type="entry name" value="HTH_ARAC_FAMILY_1"/>
    <property type="match status" value="1"/>
</dbReference>
<dbReference type="Proteomes" id="UP000295008">
    <property type="component" value="Unassembled WGS sequence"/>
</dbReference>
<keyword evidence="6" id="KW-1185">Reference proteome</keyword>
<evidence type="ECO:0000256" key="2">
    <source>
        <dbReference type="ARBA" id="ARBA00023125"/>
    </source>
</evidence>
<proteinExistence type="predicted"/>
<evidence type="ECO:0000256" key="1">
    <source>
        <dbReference type="ARBA" id="ARBA00023015"/>
    </source>
</evidence>
<dbReference type="PANTHER" id="PTHR43280:SF34">
    <property type="entry name" value="ARAC-FAMILY TRANSCRIPTIONAL REGULATOR"/>
    <property type="match status" value="1"/>
</dbReference>
<dbReference type="SMART" id="SM00342">
    <property type="entry name" value="HTH_ARAC"/>
    <property type="match status" value="1"/>
</dbReference>
<dbReference type="InterPro" id="IPR009057">
    <property type="entry name" value="Homeodomain-like_sf"/>
</dbReference>
<dbReference type="InterPro" id="IPR018062">
    <property type="entry name" value="HTH_AraC-typ_CS"/>
</dbReference>
<keyword evidence="1" id="KW-0805">Transcription regulation</keyword>
<accession>A0A4R1RRA9</accession>
<dbReference type="PROSITE" id="PS01124">
    <property type="entry name" value="HTH_ARAC_FAMILY_2"/>
    <property type="match status" value="1"/>
</dbReference>
<dbReference type="EMBL" id="SLUN01000013">
    <property type="protein sequence ID" value="TCL68560.1"/>
    <property type="molecule type" value="Genomic_DNA"/>
</dbReference>
<dbReference type="GO" id="GO:0043565">
    <property type="term" value="F:sequence-specific DNA binding"/>
    <property type="evidence" value="ECO:0007669"/>
    <property type="project" value="InterPro"/>
</dbReference>
<gene>
    <name evidence="5" type="ORF">EDC14_1013102</name>
</gene>
<evidence type="ECO:0000313" key="6">
    <source>
        <dbReference type="Proteomes" id="UP000295008"/>
    </source>
</evidence>
<dbReference type="PANTHER" id="PTHR43280">
    <property type="entry name" value="ARAC-FAMILY TRANSCRIPTIONAL REGULATOR"/>
    <property type="match status" value="1"/>
</dbReference>
<name>A0A4R1RRA9_HYDET</name>
<dbReference type="Pfam" id="PF12833">
    <property type="entry name" value="HTH_18"/>
    <property type="match status" value="1"/>
</dbReference>
<feature type="domain" description="HTH araC/xylS-type" evidence="4">
    <location>
        <begin position="181"/>
        <end position="278"/>
    </location>
</feature>
<comment type="caution">
    <text evidence="5">The sequence shown here is derived from an EMBL/GenBank/DDBJ whole genome shotgun (WGS) entry which is preliminary data.</text>
</comment>
<keyword evidence="2 5" id="KW-0238">DNA-binding</keyword>
<dbReference type="OrthoDB" id="9774814at2"/>
<dbReference type="Gene3D" id="2.60.120.10">
    <property type="entry name" value="Jelly Rolls"/>
    <property type="match status" value="1"/>
</dbReference>
<evidence type="ECO:0000259" key="4">
    <source>
        <dbReference type="PROSITE" id="PS01124"/>
    </source>
</evidence>
<evidence type="ECO:0000313" key="5">
    <source>
        <dbReference type="EMBL" id="TCL68560.1"/>
    </source>
</evidence>
<dbReference type="Gene3D" id="1.10.10.60">
    <property type="entry name" value="Homeodomain-like"/>
    <property type="match status" value="2"/>
</dbReference>
<dbReference type="InterPro" id="IPR018060">
    <property type="entry name" value="HTH_AraC"/>
</dbReference>
<dbReference type="GO" id="GO:0003700">
    <property type="term" value="F:DNA-binding transcription factor activity"/>
    <property type="evidence" value="ECO:0007669"/>
    <property type="project" value="InterPro"/>
</dbReference>
<dbReference type="RefSeq" id="WP_132014548.1">
    <property type="nucleotide sequence ID" value="NZ_SLUN01000013.1"/>
</dbReference>
<dbReference type="InterPro" id="IPR014710">
    <property type="entry name" value="RmlC-like_jellyroll"/>
</dbReference>
<protein>
    <submittedName>
        <fullName evidence="5">AraC-like DNA-binding protein</fullName>
    </submittedName>
</protein>
<evidence type="ECO:0000256" key="3">
    <source>
        <dbReference type="ARBA" id="ARBA00023163"/>
    </source>
</evidence>
<dbReference type="InterPro" id="IPR037923">
    <property type="entry name" value="HTH-like"/>
</dbReference>
<sequence>MLLERYYQDRESFISYSHKKDRYPETFDFHLHNFFEIYFFISGDVRYFIEKQIYQLKPGDLLLINNHEIHRPTFVTPAVYERITVHFSPELLGLFSGPGFDMLQCFTDRPKGEGNKLNLGPEQILTARRLFAQIEEVCDRAGDGAALLRLTYLIELLVYIEQLFLDIRPVAERFDPPEQLMPVLDYIEANLEEDLSLEALERRLYVNRFHLSRLFKQYAGSTLHEYIIYKRIARAKKLLAEGHNVTEACQMSGFRDYSNFIRMFKKTTGIAPGQYKKRV</sequence>
<organism evidence="5 6">
    <name type="scientific">Hydrogenispora ethanolica</name>
    <dbReference type="NCBI Taxonomy" id="1082276"/>
    <lineage>
        <taxon>Bacteria</taxon>
        <taxon>Bacillati</taxon>
        <taxon>Bacillota</taxon>
        <taxon>Hydrogenispora</taxon>
    </lineage>
</organism>